<name>A0A1G7I336_9ACTN</name>
<feature type="compositionally biased region" description="Gly residues" evidence="5">
    <location>
        <begin position="268"/>
        <end position="280"/>
    </location>
</feature>
<dbReference type="CDD" id="cd17934">
    <property type="entry name" value="DEXXQc_Upf1-like"/>
    <property type="match status" value="1"/>
</dbReference>
<dbReference type="Pfam" id="PF13482">
    <property type="entry name" value="RNase_H_2"/>
    <property type="match status" value="1"/>
</dbReference>
<keyword evidence="4" id="KW-0067">ATP-binding</keyword>
<evidence type="ECO:0000313" key="7">
    <source>
        <dbReference type="EMBL" id="SDF06993.1"/>
    </source>
</evidence>
<evidence type="ECO:0000256" key="2">
    <source>
        <dbReference type="ARBA" id="ARBA00022801"/>
    </source>
</evidence>
<dbReference type="InterPro" id="IPR041679">
    <property type="entry name" value="DNA2/NAM7-like_C"/>
</dbReference>
<dbReference type="GO" id="GO:0016787">
    <property type="term" value="F:hydrolase activity"/>
    <property type="evidence" value="ECO:0007669"/>
    <property type="project" value="UniProtKB-KW"/>
</dbReference>
<dbReference type="InterPro" id="IPR003593">
    <property type="entry name" value="AAA+_ATPase"/>
</dbReference>
<sequence length="1420" mass="150750">MPAQRWDGQVLGGGGHAECGDVDGGGDGRREERFEVGRVVGALGEEVRAATGLLDLGDDADEVLGRDPAGVDGDQDPAEDVVDRRPLDAFEALQVLPQAVAGLGRLVVGGGFDLDLDAVAVAPDPSGVPGLRWLEHASGGADQVAQMTARERVGAGDDRADRPGAVDDGAAGELDRAAESGAGDVAREPGRPAQESGADRHRNGGERGGGGDQTRRLARGGAGRRDPAEQGHGTPVVTTVTRNGTSSTAERQPSGRPGHSRGSHHGECGPGTRPGDGLGPGAADADSCRWRPLLLRHGFVGQAAGRRFFGGRAAMQRLDGRLVLSPTDLTAHQECRHLTRLDLGVAAGEWTAPAEATAPEVQFVFDRGLEHERKYLASLEARGLSVTEIAGGSGLEGRRRAEAETVEAMRSGVDVVYQGTFFDGAWGGQADFLQRVETPSLLGDWSYEIADTKLARKLKVAALLQMATYAERLTVLQGVEPARIHVVTGDGESRPWRLVDVAAYARRARARLEDFAAAPPETGPSPIGHCEQCRWADRCNAELREADDLGLVAGMRGDHRDALRAVGIPTMAALAGASPELLKASGIGVDARARLQQQATEQLRERLTGEASRTLLPPLDGLGLLRLPLPSPGDLYLDFEGDPWFEDGTGLEYLAGLGDRSGAFTALWAHDRPAEKQMVTELIDRLVAAAASEPGMHVYHYAPYEVTALKKLAGGYGVREAELDQLLREERFVDLYPVVRQSMRISKESYSIKKVEALYGREHGGEVASALGSVLEYEAWLADGDDARLAAIESYNKDDVDSTRELHDWLETQRAELEAVHGALPRPSWVTAEPDPKVTDAQAAEVELTDRLHDAGHGLLGDLVGWHRREDKPSWWEVFRLRTLDREALIEDGSALGGLTFERYVGPDKRSHLYEYSFPVQDTKLSVGDDALDVDTAKKAGTVFGLDIATCRLVLKTTAAEPPSPRGLGSGGPLNTRGLREAIAATGEDVLAGRDCLGQALVERRVPAGTQLREGETTTDAIVRLGLALDGEVLAIQGPPGSGKTTAAAALIRALLDAGKKVGVTATSHAVIGNLLKAVRRPALQKCEESQHCGAAGVAWSADNGFVASALVSGDVNLVGGTAWFWTRADVAAAVDVLVVDEAGQFSLANAVAVARGARSMVLLGDPQQLAQPSQAVHPGESGASALEHLLDGHATIPADRGVFLDRSYRMHPDLTAFVSELAYEGRLRSADGRERVSVLGEGPLSGSGLRVLPVAHERTCADKSQQEADAVARLWHSVQGSTWRNHEGVEAPIGPVDVLVVAPYNAQVALIKAALPDGARVGTVDKFQGQEAPVVLYSMTSTSADDAPRGVSFLYDLNRLNVAVSRAQALAGVVLSPELLDAPVRTPDQLRKVNALCRLIAFARLARPSSPPRAPSPCT</sequence>
<dbReference type="PANTHER" id="PTHR43788:SF8">
    <property type="entry name" value="DNA-BINDING PROTEIN SMUBP-2"/>
    <property type="match status" value="1"/>
</dbReference>
<evidence type="ECO:0000256" key="1">
    <source>
        <dbReference type="ARBA" id="ARBA00022741"/>
    </source>
</evidence>
<dbReference type="NCBIfam" id="TIGR03491">
    <property type="entry name" value="TM0106 family RecB-like putative nuclease"/>
    <property type="match status" value="1"/>
</dbReference>
<keyword evidence="8" id="KW-1185">Reference proteome</keyword>
<feature type="compositionally biased region" description="Polar residues" evidence="5">
    <location>
        <begin position="236"/>
        <end position="251"/>
    </location>
</feature>
<feature type="compositionally biased region" description="Basic and acidic residues" evidence="5">
    <location>
        <begin position="152"/>
        <end position="165"/>
    </location>
</feature>
<evidence type="ECO:0000256" key="4">
    <source>
        <dbReference type="ARBA" id="ARBA00022840"/>
    </source>
</evidence>
<feature type="compositionally biased region" description="Gly residues" evidence="5">
    <location>
        <begin position="10"/>
        <end position="25"/>
    </location>
</feature>
<keyword evidence="2" id="KW-0378">Hydrolase</keyword>
<dbReference type="InterPro" id="IPR050534">
    <property type="entry name" value="Coronavir_polyprotein_1ab"/>
</dbReference>
<dbReference type="Proteomes" id="UP000199406">
    <property type="component" value="Unassembled WGS sequence"/>
</dbReference>
<dbReference type="PANTHER" id="PTHR43788">
    <property type="entry name" value="DNA2/NAM7 HELICASE FAMILY MEMBER"/>
    <property type="match status" value="1"/>
</dbReference>
<dbReference type="SUPFAM" id="SSF52540">
    <property type="entry name" value="P-loop containing nucleoside triphosphate hydrolases"/>
    <property type="match status" value="1"/>
</dbReference>
<reference evidence="8" key="1">
    <citation type="submission" date="2016-10" db="EMBL/GenBank/DDBJ databases">
        <authorList>
            <person name="Varghese N."/>
            <person name="Submissions S."/>
        </authorList>
    </citation>
    <scope>NUCLEOTIDE SEQUENCE [LARGE SCALE GENOMIC DNA]</scope>
    <source>
        <strain evidence="8">DSM 44268</strain>
    </source>
</reference>
<evidence type="ECO:0000256" key="5">
    <source>
        <dbReference type="SAM" id="MobiDB-lite"/>
    </source>
</evidence>
<keyword evidence="3" id="KW-0347">Helicase</keyword>
<dbReference type="Gene3D" id="3.40.50.300">
    <property type="entry name" value="P-loop containing nucleotide triphosphate hydrolases"/>
    <property type="match status" value="2"/>
</dbReference>
<dbReference type="GO" id="GO:0043139">
    <property type="term" value="F:5'-3' DNA helicase activity"/>
    <property type="evidence" value="ECO:0007669"/>
    <property type="project" value="TreeGrafter"/>
</dbReference>
<feature type="domain" description="AAA+ ATPase" evidence="6">
    <location>
        <begin position="1030"/>
        <end position="1201"/>
    </location>
</feature>
<gene>
    <name evidence="7" type="ORF">SAMN05660662_0970</name>
</gene>
<evidence type="ECO:0000313" key="8">
    <source>
        <dbReference type="Proteomes" id="UP000199406"/>
    </source>
</evidence>
<dbReference type="STRING" id="1550231.SAMN05660662_0970"/>
<organism evidence="7 8">
    <name type="scientific">Blastococcus aurantiacus</name>
    <dbReference type="NCBI Taxonomy" id="1550231"/>
    <lineage>
        <taxon>Bacteria</taxon>
        <taxon>Bacillati</taxon>
        <taxon>Actinomycetota</taxon>
        <taxon>Actinomycetes</taxon>
        <taxon>Geodermatophilales</taxon>
        <taxon>Geodermatophilaceae</taxon>
        <taxon>Blastococcus</taxon>
    </lineage>
</organism>
<dbReference type="Pfam" id="PF13604">
    <property type="entry name" value="AAA_30"/>
    <property type="match status" value="1"/>
</dbReference>
<accession>A0A1G7I336</accession>
<dbReference type="GO" id="GO:0005524">
    <property type="term" value="F:ATP binding"/>
    <property type="evidence" value="ECO:0007669"/>
    <property type="project" value="UniProtKB-KW"/>
</dbReference>
<dbReference type="InterPro" id="IPR019993">
    <property type="entry name" value="RecB_nuclease_TM0106_put"/>
</dbReference>
<protein>
    <recommendedName>
        <fullName evidence="6">AAA+ ATPase domain-containing protein</fullName>
    </recommendedName>
</protein>
<dbReference type="Pfam" id="PF13087">
    <property type="entry name" value="AAA_12"/>
    <property type="match status" value="1"/>
</dbReference>
<evidence type="ECO:0000256" key="3">
    <source>
        <dbReference type="ARBA" id="ARBA00022806"/>
    </source>
</evidence>
<feature type="region of interest" description="Disordered" evidence="5">
    <location>
        <begin position="152"/>
        <end position="284"/>
    </location>
</feature>
<dbReference type="InterPro" id="IPR038720">
    <property type="entry name" value="YprB_RNase_H-like_dom"/>
</dbReference>
<dbReference type="CDD" id="cd18808">
    <property type="entry name" value="SF1_C_Upf1"/>
    <property type="match status" value="1"/>
</dbReference>
<dbReference type="InterPro" id="IPR047187">
    <property type="entry name" value="SF1_C_Upf1"/>
</dbReference>
<dbReference type="EMBL" id="FNBT01000001">
    <property type="protein sequence ID" value="SDF06993.1"/>
    <property type="molecule type" value="Genomic_DNA"/>
</dbReference>
<evidence type="ECO:0000259" key="6">
    <source>
        <dbReference type="SMART" id="SM00382"/>
    </source>
</evidence>
<dbReference type="SMART" id="SM00382">
    <property type="entry name" value="AAA"/>
    <property type="match status" value="1"/>
</dbReference>
<proteinExistence type="predicted"/>
<keyword evidence="1" id="KW-0547">Nucleotide-binding</keyword>
<feature type="region of interest" description="Disordered" evidence="5">
    <location>
        <begin position="1"/>
        <end position="30"/>
    </location>
</feature>
<dbReference type="InterPro" id="IPR027417">
    <property type="entry name" value="P-loop_NTPase"/>
</dbReference>